<keyword evidence="10" id="KW-0547">Nucleotide-binding</keyword>
<evidence type="ECO:0000256" key="15">
    <source>
        <dbReference type="ARBA" id="ARBA00023136"/>
    </source>
</evidence>
<evidence type="ECO:0000256" key="13">
    <source>
        <dbReference type="ARBA" id="ARBA00022967"/>
    </source>
</evidence>
<organism evidence="21 22">
    <name type="scientific">Paratractidigestivibacter faecalis</name>
    <dbReference type="NCBI Taxonomy" id="2292441"/>
    <lineage>
        <taxon>Bacteria</taxon>
        <taxon>Bacillati</taxon>
        <taxon>Actinomycetota</taxon>
        <taxon>Coriobacteriia</taxon>
        <taxon>Coriobacteriales</taxon>
        <taxon>Atopobiaceae</taxon>
        <taxon>Paratractidigestivibacter</taxon>
    </lineage>
</organism>
<dbReference type="Gene3D" id="3.40.1110.10">
    <property type="entry name" value="Calcium-transporting ATPase, cytoplasmic domain N"/>
    <property type="match status" value="1"/>
</dbReference>
<dbReference type="InterPro" id="IPR023298">
    <property type="entry name" value="ATPase_P-typ_TM_dom_sf"/>
</dbReference>
<dbReference type="Pfam" id="PF00689">
    <property type="entry name" value="Cation_ATPase_C"/>
    <property type="match status" value="1"/>
</dbReference>
<evidence type="ECO:0000256" key="3">
    <source>
        <dbReference type="ARBA" id="ARBA00008746"/>
    </source>
</evidence>
<keyword evidence="15 19" id="KW-0472">Membrane</keyword>
<dbReference type="InterPro" id="IPR036412">
    <property type="entry name" value="HAD-like_sf"/>
</dbReference>
<keyword evidence="13" id="KW-1278">Translocase</keyword>
<evidence type="ECO:0000256" key="17">
    <source>
        <dbReference type="ARBA" id="ARBA00047295"/>
    </source>
</evidence>
<proteinExistence type="inferred from homology"/>
<dbReference type="Pfam" id="PF13246">
    <property type="entry name" value="Cation_ATPase"/>
    <property type="match status" value="1"/>
</dbReference>
<evidence type="ECO:0000313" key="22">
    <source>
        <dbReference type="Proteomes" id="UP001478817"/>
    </source>
</evidence>
<dbReference type="RefSeq" id="WP_349181160.1">
    <property type="nucleotide sequence ID" value="NZ_JBBNGS010000001.1"/>
</dbReference>
<dbReference type="SUPFAM" id="SSF81665">
    <property type="entry name" value="Calcium ATPase, transmembrane domain M"/>
    <property type="match status" value="1"/>
</dbReference>
<dbReference type="InterPro" id="IPR006068">
    <property type="entry name" value="ATPase_P-typ_cation-transptr_C"/>
</dbReference>
<dbReference type="InterPro" id="IPR059000">
    <property type="entry name" value="ATPase_P-type_domA"/>
</dbReference>
<feature type="transmembrane region" description="Helical" evidence="19">
    <location>
        <begin position="821"/>
        <end position="845"/>
    </location>
</feature>
<comment type="similarity">
    <text evidence="3">Belongs to the cation transport ATPase (P-type) (TC 3.A.3) family. Type IIIB subfamily.</text>
</comment>
<accession>A0ABV1IEP6</accession>
<dbReference type="Pfam" id="PF00690">
    <property type="entry name" value="Cation_ATPase_N"/>
    <property type="match status" value="1"/>
</dbReference>
<comment type="function">
    <text evidence="1">Mediates magnesium influx to the cytosol.</text>
</comment>
<dbReference type="PRINTS" id="PR01836">
    <property type="entry name" value="MGATPASE"/>
</dbReference>
<evidence type="ECO:0000256" key="19">
    <source>
        <dbReference type="SAM" id="Phobius"/>
    </source>
</evidence>
<dbReference type="Pfam" id="PF00122">
    <property type="entry name" value="E1-E2_ATPase"/>
    <property type="match status" value="1"/>
</dbReference>
<dbReference type="InterPro" id="IPR044492">
    <property type="entry name" value="P_typ_ATPase_HD_dom"/>
</dbReference>
<keyword evidence="9 19" id="KW-0812">Transmembrane</keyword>
<dbReference type="InterPro" id="IPR023299">
    <property type="entry name" value="ATPase_P-typ_cyto_dom_N"/>
</dbReference>
<keyword evidence="12" id="KW-0460">Magnesium</keyword>
<keyword evidence="11" id="KW-0067">ATP-binding</keyword>
<evidence type="ECO:0000256" key="2">
    <source>
        <dbReference type="ARBA" id="ARBA00004429"/>
    </source>
</evidence>
<comment type="catalytic activity">
    <reaction evidence="17">
        <text>Mg(2+)(out) + ATP + H2O = Mg(2+)(in) + ADP + phosphate + H(+)</text>
        <dbReference type="Rhea" id="RHEA:10260"/>
        <dbReference type="ChEBI" id="CHEBI:15377"/>
        <dbReference type="ChEBI" id="CHEBI:15378"/>
        <dbReference type="ChEBI" id="CHEBI:18420"/>
        <dbReference type="ChEBI" id="CHEBI:30616"/>
        <dbReference type="ChEBI" id="CHEBI:43474"/>
        <dbReference type="ChEBI" id="CHEBI:456216"/>
        <dbReference type="EC" id="7.2.2.14"/>
    </reaction>
</comment>
<keyword evidence="22" id="KW-1185">Reference proteome</keyword>
<dbReference type="NCBIfam" id="TIGR01524">
    <property type="entry name" value="ATPase-IIIB_Mg"/>
    <property type="match status" value="1"/>
</dbReference>
<dbReference type="NCBIfam" id="TIGR01494">
    <property type="entry name" value="ATPase_P-type"/>
    <property type="match status" value="1"/>
</dbReference>
<feature type="transmembrane region" description="Helical" evidence="19">
    <location>
        <begin position="893"/>
        <end position="911"/>
    </location>
</feature>
<dbReference type="Proteomes" id="UP001478817">
    <property type="component" value="Unassembled WGS sequence"/>
</dbReference>
<keyword evidence="8" id="KW-0597">Phosphoprotein</keyword>
<evidence type="ECO:0000256" key="18">
    <source>
        <dbReference type="ARBA" id="ARBA00049360"/>
    </source>
</evidence>
<evidence type="ECO:0000259" key="20">
    <source>
        <dbReference type="SMART" id="SM00831"/>
    </source>
</evidence>
<dbReference type="SFLD" id="SFLDF00027">
    <property type="entry name" value="p-type_atpase"/>
    <property type="match status" value="1"/>
</dbReference>
<dbReference type="PANTHER" id="PTHR42861">
    <property type="entry name" value="CALCIUM-TRANSPORTING ATPASE"/>
    <property type="match status" value="1"/>
</dbReference>
<keyword evidence="14 19" id="KW-1133">Transmembrane helix</keyword>
<feature type="transmembrane region" description="Helical" evidence="19">
    <location>
        <begin position="778"/>
        <end position="801"/>
    </location>
</feature>
<evidence type="ECO:0000256" key="8">
    <source>
        <dbReference type="ARBA" id="ARBA00022553"/>
    </source>
</evidence>
<feature type="domain" description="Cation-transporting P-type ATPase N-terminal" evidence="20">
    <location>
        <begin position="30"/>
        <end position="103"/>
    </location>
</feature>
<dbReference type="SFLD" id="SFLDS00003">
    <property type="entry name" value="Haloacid_Dehalogenase"/>
    <property type="match status" value="1"/>
</dbReference>
<evidence type="ECO:0000256" key="12">
    <source>
        <dbReference type="ARBA" id="ARBA00022842"/>
    </source>
</evidence>
<dbReference type="Gene3D" id="3.40.50.1000">
    <property type="entry name" value="HAD superfamily/HAD-like"/>
    <property type="match status" value="1"/>
</dbReference>
<evidence type="ECO:0000256" key="5">
    <source>
        <dbReference type="ARBA" id="ARBA00013555"/>
    </source>
</evidence>
<keyword evidence="6" id="KW-1003">Cell membrane</keyword>
<keyword evidence="7" id="KW-0997">Cell inner membrane</keyword>
<evidence type="ECO:0000256" key="4">
    <source>
        <dbReference type="ARBA" id="ARBA00012786"/>
    </source>
</evidence>
<dbReference type="InterPro" id="IPR001757">
    <property type="entry name" value="P_typ_ATPase"/>
</dbReference>
<dbReference type="InterPro" id="IPR023214">
    <property type="entry name" value="HAD_sf"/>
</dbReference>
<evidence type="ECO:0000256" key="1">
    <source>
        <dbReference type="ARBA" id="ARBA00003954"/>
    </source>
</evidence>
<dbReference type="InterPro" id="IPR018303">
    <property type="entry name" value="ATPase_P-typ_P_site"/>
</dbReference>
<evidence type="ECO:0000256" key="7">
    <source>
        <dbReference type="ARBA" id="ARBA00022519"/>
    </source>
</evidence>
<evidence type="ECO:0000256" key="6">
    <source>
        <dbReference type="ARBA" id="ARBA00022475"/>
    </source>
</evidence>
<name>A0ABV1IEP6_9ACTN</name>
<dbReference type="InterPro" id="IPR004014">
    <property type="entry name" value="ATPase_P-typ_cation-transptr_N"/>
</dbReference>
<comment type="catalytic activity">
    <reaction evidence="18">
        <text>ATP + H2O = ADP + phosphate + H(+)</text>
        <dbReference type="Rhea" id="RHEA:13065"/>
        <dbReference type="ChEBI" id="CHEBI:15377"/>
        <dbReference type="ChEBI" id="CHEBI:15378"/>
        <dbReference type="ChEBI" id="CHEBI:30616"/>
        <dbReference type="ChEBI" id="CHEBI:43474"/>
        <dbReference type="ChEBI" id="CHEBI:456216"/>
    </reaction>
</comment>
<feature type="transmembrane region" description="Helical" evidence="19">
    <location>
        <begin position="113"/>
        <end position="132"/>
    </location>
</feature>
<dbReference type="SUPFAM" id="SSF56784">
    <property type="entry name" value="HAD-like"/>
    <property type="match status" value="1"/>
</dbReference>
<sequence>MTLRTLSPRVPTHAKKQTNAQLSQQEWLRHAAAATPAELFRELNSGEEGLRAGQVDEARAFWGANATTQAAKRPAPLRLLAAFADPFTYILVFIALVSVLTDWVFADAGSRDVTTPLIIGVMVLVSGVLRFVQDEKSTVAAESLAEMIETLANVERDGDGGNPIPLDEVVVGDVVHLSSGDVVPADLRIFAARDLFVSQSSLTGESEPVEKRASLANPGAQGGTPADEPGACALTDLADLAFMGSTVISGNARGVVVATGARTMFGEATGTLAGRKRQTAFDEGIRSTSRLLMRLMAIMLPIVLVTCGITKGDWLAALLFSLSVAVGLTPEMLPMLVTCCLGKGSVDLSRDHVIVKRLDAIQDLGAIDVLCTDKTGTLTEDRVVLERHLDLNGNDDPRVLRYAFLNSYFSTGVKNLIDRAIIERALAEGTDETPVAPGLSAEELAERWHAVDELPFDFERRRLSVVVGDADGQTRMICKGAIEEVLAVCVDVEVDGCVRPLTDEERSRVTSRAEALANEGMRVLGVARKANPAGAGSLTVEDEREMTLIGYLAFLDPPKASSAEAIRALAAHGVSTKVLTGDSARVAEHVCRSIGIPVDGVLTGEEVERLGDEELAARVQEASVFAKLSPAQKARVVRTLRGLGHAVGFMGDGVNDAAAMRESDCGISVDSAVDVAREAADIILLEKDLMVLERGILCGRRTYANMIKYVKMTVSSNFGNIFSVLVASLFLPFLPMTAVQLLLLNLVYDLTCTAMPWDNVDEEMTRTPRRWDTLGIRGFMTTFGPLSSVFDVITFAALFFLVCPTVAGGAWGTLDAAGQALFAGTFQAGWFIESMWTQTLVVHLIRTTRVPFLQSRACGLLLGLGAVGVAAVTALPFSPVGAALDFCPLPAEYFALLACVVVGYAVCVLLARRRYVRRHGELL</sequence>
<reference evidence="21 22" key="1">
    <citation type="submission" date="2024-04" db="EMBL/GenBank/DDBJ databases">
        <title>Human intestinal bacterial collection.</title>
        <authorList>
            <person name="Pauvert C."/>
            <person name="Hitch T.C.A."/>
            <person name="Clavel T."/>
        </authorList>
    </citation>
    <scope>NUCLEOTIDE SEQUENCE [LARGE SCALE GENOMIC DNA]</scope>
    <source>
        <strain evidence="21 22">CLA-AA-H197</strain>
    </source>
</reference>
<dbReference type="InterPro" id="IPR006415">
    <property type="entry name" value="P-type_ATPase_IIIB"/>
</dbReference>
<comment type="caution">
    <text evidence="21">The sequence shown here is derived from an EMBL/GenBank/DDBJ whole genome shotgun (WGS) entry which is preliminary data.</text>
</comment>
<feature type="transmembrane region" description="Helical" evidence="19">
    <location>
        <begin position="291"/>
        <end position="311"/>
    </location>
</feature>
<feature type="transmembrane region" description="Helical" evidence="19">
    <location>
        <begin position="79"/>
        <end position="101"/>
    </location>
</feature>
<evidence type="ECO:0000256" key="16">
    <source>
        <dbReference type="ARBA" id="ARBA00029806"/>
    </source>
</evidence>
<dbReference type="SUPFAM" id="SSF81653">
    <property type="entry name" value="Calcium ATPase, transduction domain A"/>
    <property type="match status" value="1"/>
</dbReference>
<evidence type="ECO:0000256" key="14">
    <source>
        <dbReference type="ARBA" id="ARBA00022989"/>
    </source>
</evidence>
<comment type="subcellular location">
    <subcellularLocation>
        <location evidence="2">Cell inner membrane</location>
        <topology evidence="2">Multi-pass membrane protein</topology>
    </subcellularLocation>
</comment>
<dbReference type="PROSITE" id="PS00154">
    <property type="entry name" value="ATPASE_E1_E2"/>
    <property type="match status" value="1"/>
</dbReference>
<evidence type="ECO:0000256" key="10">
    <source>
        <dbReference type="ARBA" id="ARBA00022741"/>
    </source>
</evidence>
<protein>
    <recommendedName>
        <fullName evidence="5">Magnesium-transporting ATPase, P-type 1</fullName>
        <ecNumber evidence="4">7.2.2.14</ecNumber>
    </recommendedName>
    <alternativeName>
        <fullName evidence="16">Mg(2+) transport ATPase, P-type 1</fullName>
    </alternativeName>
</protein>
<dbReference type="Gene3D" id="2.70.150.10">
    <property type="entry name" value="Calcium-transporting ATPase, cytoplasmic transduction domain A"/>
    <property type="match status" value="1"/>
</dbReference>
<dbReference type="EC" id="7.2.2.14" evidence="4"/>
<dbReference type="CDD" id="cd02077">
    <property type="entry name" value="P-type_ATPase_Mg"/>
    <property type="match status" value="1"/>
</dbReference>
<dbReference type="Gene3D" id="1.20.1110.10">
    <property type="entry name" value="Calcium-transporting ATPase, transmembrane domain"/>
    <property type="match status" value="1"/>
</dbReference>
<evidence type="ECO:0000256" key="11">
    <source>
        <dbReference type="ARBA" id="ARBA00022840"/>
    </source>
</evidence>
<evidence type="ECO:0000256" key="9">
    <source>
        <dbReference type="ARBA" id="ARBA00022692"/>
    </source>
</evidence>
<dbReference type="InterPro" id="IPR008250">
    <property type="entry name" value="ATPase_P-typ_transduc_dom_A_sf"/>
</dbReference>
<dbReference type="SFLD" id="SFLDG00002">
    <property type="entry name" value="C1.7:_P-type_atpase_like"/>
    <property type="match status" value="1"/>
</dbReference>
<dbReference type="EMBL" id="JBBNGS010000001">
    <property type="protein sequence ID" value="MEQ2636800.1"/>
    <property type="molecule type" value="Genomic_DNA"/>
</dbReference>
<evidence type="ECO:0000313" key="21">
    <source>
        <dbReference type="EMBL" id="MEQ2636800.1"/>
    </source>
</evidence>
<gene>
    <name evidence="21" type="primary">mgtA</name>
    <name evidence="21" type="ORF">AAAT05_00325</name>
</gene>
<dbReference type="SMART" id="SM00831">
    <property type="entry name" value="Cation_ATPase_N"/>
    <property type="match status" value="1"/>
</dbReference>
<feature type="transmembrane region" description="Helical" evidence="19">
    <location>
        <begin position="857"/>
        <end position="878"/>
    </location>
</feature>
<dbReference type="NCBIfam" id="NF011702">
    <property type="entry name" value="PRK15122.1"/>
    <property type="match status" value="1"/>
</dbReference>